<organism evidence="3 4">
    <name type="scientific">Halalkalibacter oceani</name>
    <dbReference type="NCBI Taxonomy" id="1653776"/>
    <lineage>
        <taxon>Bacteria</taxon>
        <taxon>Bacillati</taxon>
        <taxon>Bacillota</taxon>
        <taxon>Bacilli</taxon>
        <taxon>Bacillales</taxon>
        <taxon>Bacillaceae</taxon>
        <taxon>Halalkalibacter</taxon>
    </lineage>
</organism>
<dbReference type="Proteomes" id="UP001139179">
    <property type="component" value="Unassembled WGS sequence"/>
</dbReference>
<name>A0A9X2DRC6_9BACI</name>
<accession>A0A9X2DRC6</accession>
<evidence type="ECO:0000313" key="3">
    <source>
        <dbReference type="EMBL" id="MCM3715629.1"/>
    </source>
</evidence>
<sequence length="507" mass="56997">MKHDKAKRSGLIVFFFVIAFIVTTVAPVSGESWYSTEVEELTERGILKPGQFIADAEITRAEFASLIMRALPLEEELSAYSFPDVEEEKHDVEAVRAVTAAQMMNGYPDGSFRPEDSLTRAEIAKVLSLAYQIEPSGKELPFSDLTDSHWAADYIAGLVSEGMVSGVTPDLYKPDEPLTWAQAAVLIHRANERKSETIITPKEAAADIVEVEALSSDGRFLELTFSEPVHSVDKSQFSIFHTASGQKHGVESIELMEDGRKALVTLFKGAGLLAVADYTIQYTVAGETSTYHYYRNEYLRIPKAKITEVDVTDREISISYGNGQKITLEVPAEIEIDFVDAFNREADIWHNSLGELTLYKLTNEAKDVKKNSKFINQFKLDEFIYIEGLEGTTVRGLHDEIDLADYDVIVKGHKTISAEEVKQGDLLLFNSSDKVVEVCTNLLTGRIDAVFADGVDIDDDFYEYDGYYWAQRDERLYDFDLKIAEELEGRRVTVFLNKDDDVVFVKR</sequence>
<dbReference type="Pfam" id="PF00395">
    <property type="entry name" value="SLH"/>
    <property type="match status" value="3"/>
</dbReference>
<feature type="domain" description="SLH" evidence="2">
    <location>
        <begin position="78"/>
        <end position="137"/>
    </location>
</feature>
<reference evidence="3" key="1">
    <citation type="submission" date="2022-05" db="EMBL/GenBank/DDBJ databases">
        <title>Comparative Genomics of Spacecraft Associated Microbes.</title>
        <authorList>
            <person name="Tran M.T."/>
            <person name="Wright A."/>
            <person name="Seuylemezian A."/>
            <person name="Eisen J."/>
            <person name="Coil D."/>
        </authorList>
    </citation>
    <scope>NUCLEOTIDE SEQUENCE</scope>
    <source>
        <strain evidence="3">214.1.1</strain>
    </source>
</reference>
<dbReference type="PANTHER" id="PTHR43308">
    <property type="entry name" value="OUTER MEMBRANE PROTEIN ALPHA-RELATED"/>
    <property type="match status" value="1"/>
</dbReference>
<comment type="caution">
    <text evidence="3">The sequence shown here is derived from an EMBL/GenBank/DDBJ whole genome shotgun (WGS) entry which is preliminary data.</text>
</comment>
<dbReference type="InterPro" id="IPR001119">
    <property type="entry name" value="SLH_dom"/>
</dbReference>
<dbReference type="AlphaFoldDB" id="A0A9X2DRC6"/>
<keyword evidence="4" id="KW-1185">Reference proteome</keyword>
<keyword evidence="1" id="KW-0732">Signal</keyword>
<gene>
    <name evidence="3" type="ORF">M3202_16305</name>
</gene>
<evidence type="ECO:0000313" key="4">
    <source>
        <dbReference type="Proteomes" id="UP001139179"/>
    </source>
</evidence>
<evidence type="ECO:0000259" key="2">
    <source>
        <dbReference type="PROSITE" id="PS51272"/>
    </source>
</evidence>
<protein>
    <submittedName>
        <fullName evidence="3">S-layer homology domain-containing protein</fullName>
    </submittedName>
</protein>
<dbReference type="PROSITE" id="PS51272">
    <property type="entry name" value="SLH"/>
    <property type="match status" value="3"/>
</dbReference>
<dbReference type="EMBL" id="JAMBOL010000018">
    <property type="protein sequence ID" value="MCM3715629.1"/>
    <property type="molecule type" value="Genomic_DNA"/>
</dbReference>
<evidence type="ECO:0000256" key="1">
    <source>
        <dbReference type="ARBA" id="ARBA00022729"/>
    </source>
</evidence>
<feature type="domain" description="SLH" evidence="2">
    <location>
        <begin position="21"/>
        <end position="77"/>
    </location>
</feature>
<dbReference type="RefSeq" id="WP_251224363.1">
    <property type="nucleotide sequence ID" value="NZ_JAMBOL010000018.1"/>
</dbReference>
<proteinExistence type="predicted"/>
<feature type="domain" description="SLH" evidence="2">
    <location>
        <begin position="138"/>
        <end position="201"/>
    </location>
</feature>
<dbReference type="InterPro" id="IPR051465">
    <property type="entry name" value="Cell_Envelope_Struct_Comp"/>
</dbReference>